<dbReference type="EMBL" id="STGX01000016">
    <property type="protein sequence ID" value="THV26019.1"/>
    <property type="molecule type" value="Genomic_DNA"/>
</dbReference>
<evidence type="ECO:0000313" key="1">
    <source>
        <dbReference type="EMBL" id="THV26019.1"/>
    </source>
</evidence>
<name>A0A4S8PCQ0_9ACTN</name>
<protein>
    <submittedName>
        <fullName evidence="1">Uncharacterized protein</fullName>
    </submittedName>
</protein>
<dbReference type="Proteomes" id="UP000305792">
    <property type="component" value="Unassembled WGS sequence"/>
</dbReference>
<reference evidence="1 2" key="1">
    <citation type="journal article" date="2018" name="Int. J. Syst. Evol. Microbiol.">
        <title>Glycomyces paridis sp. nov., isolated from the medicinal plant Paris polyphylla.</title>
        <authorList>
            <person name="Fang X.M."/>
            <person name="Bai J.L."/>
            <person name="Su J."/>
            <person name="Zhao L.L."/>
            <person name="Liu H.Y."/>
            <person name="Ma B.P."/>
            <person name="Zhang Y.Q."/>
            <person name="Yu L.Y."/>
        </authorList>
    </citation>
    <scope>NUCLEOTIDE SEQUENCE [LARGE SCALE GENOMIC DNA]</scope>
    <source>
        <strain evidence="1 2">CPCC 204357</strain>
    </source>
</reference>
<accession>A0A4S8PCQ0</accession>
<keyword evidence="2" id="KW-1185">Reference proteome</keyword>
<evidence type="ECO:0000313" key="2">
    <source>
        <dbReference type="Proteomes" id="UP000305792"/>
    </source>
</evidence>
<proteinExistence type="predicted"/>
<gene>
    <name evidence="1" type="ORF">E9998_20015</name>
</gene>
<comment type="caution">
    <text evidence="1">The sequence shown here is derived from an EMBL/GenBank/DDBJ whole genome shotgun (WGS) entry which is preliminary data.</text>
</comment>
<dbReference type="RefSeq" id="WP_136531467.1">
    <property type="nucleotide sequence ID" value="NZ_STGX01000016.1"/>
</dbReference>
<organism evidence="1 2">
    <name type="scientific">Glycomyces paridis</name>
    <dbReference type="NCBI Taxonomy" id="2126555"/>
    <lineage>
        <taxon>Bacteria</taxon>
        <taxon>Bacillati</taxon>
        <taxon>Actinomycetota</taxon>
        <taxon>Actinomycetes</taxon>
        <taxon>Glycomycetales</taxon>
        <taxon>Glycomycetaceae</taxon>
        <taxon>Glycomyces</taxon>
    </lineage>
</organism>
<sequence>MSSINLPAELTASLDTYAAAQGIDRDEAAAHLITQALAIGNAGAVAESLQRRAIEDVFPEAETAEDLWEYVAGDGDGGEGGEFEGRGEHWTHCYKLIRGVWLYHRDTGDIDSQVYQVCGSEEEARQVYRDAIVAACEGWTEADGPVWMECGWEGDIVDQLGQAGLIPSGTYTD</sequence>
<dbReference type="AlphaFoldDB" id="A0A4S8PCQ0"/>